<feature type="transmembrane region" description="Helical" evidence="1">
    <location>
        <begin position="147"/>
        <end position="169"/>
    </location>
</feature>
<dbReference type="RefSeq" id="WP_271927633.1">
    <property type="nucleotide sequence ID" value="NZ_JAQNDO010000001.1"/>
</dbReference>
<keyword evidence="1" id="KW-1133">Transmembrane helix</keyword>
<accession>A0ABT5F537</accession>
<keyword evidence="1" id="KW-0472">Membrane</keyword>
<feature type="transmembrane region" description="Helical" evidence="1">
    <location>
        <begin position="56"/>
        <end position="77"/>
    </location>
</feature>
<proteinExistence type="predicted"/>
<evidence type="ECO:0000313" key="2">
    <source>
        <dbReference type="EMBL" id="MDC0748627.1"/>
    </source>
</evidence>
<dbReference type="EMBL" id="JAQNDO010000001">
    <property type="protein sequence ID" value="MDC0748627.1"/>
    <property type="molecule type" value="Genomic_DNA"/>
</dbReference>
<sequence length="206" mass="21433">MATLSTRPTFLLIAAVLVPIVYFGAQAVAAPYFPNYSIYTTSASALGSDLSSRPGILNTGAFLTGALASLGSIGFAASLPRLGVSKIASYLLALFLLSAGLASFWASLHPLPDPHHNPGALGIGLFLMPFIATWVAWRLLVPRAVRAFLLLNAVAFVACGVVMSGATSVDLSAVGGLVQKLIAATAWVSTAVVAITAMWRFERQAI</sequence>
<dbReference type="Proteomes" id="UP001221411">
    <property type="component" value="Unassembled WGS sequence"/>
</dbReference>
<gene>
    <name evidence="2" type="ORF">POL67_45285</name>
</gene>
<keyword evidence="1" id="KW-0812">Transmembrane</keyword>
<keyword evidence="3" id="KW-1185">Reference proteome</keyword>
<evidence type="ECO:0000313" key="3">
    <source>
        <dbReference type="Proteomes" id="UP001221411"/>
    </source>
</evidence>
<protein>
    <recommendedName>
        <fullName evidence="4">DUF998 domain-containing protein</fullName>
    </recommendedName>
</protein>
<evidence type="ECO:0000256" key="1">
    <source>
        <dbReference type="SAM" id="Phobius"/>
    </source>
</evidence>
<reference evidence="2 3" key="1">
    <citation type="submission" date="2022-11" db="EMBL/GenBank/DDBJ databases">
        <title>Minimal conservation of predation-associated metabolite biosynthetic gene clusters underscores biosynthetic potential of Myxococcota including descriptions for ten novel species: Archangium lansinium sp. nov., Myxococcus landrumus sp. nov., Nannocystis bai.</title>
        <authorList>
            <person name="Ahearne A."/>
            <person name="Stevens C."/>
            <person name="Dowd S."/>
        </authorList>
    </citation>
    <scope>NUCLEOTIDE SEQUENCE [LARGE SCALE GENOMIC DNA]</scope>
    <source>
        <strain evidence="2 3">RJM3</strain>
    </source>
</reference>
<organism evidence="2 3">
    <name type="scientific">Polyangium mundeleinium</name>
    <dbReference type="NCBI Taxonomy" id="2995306"/>
    <lineage>
        <taxon>Bacteria</taxon>
        <taxon>Pseudomonadati</taxon>
        <taxon>Myxococcota</taxon>
        <taxon>Polyangia</taxon>
        <taxon>Polyangiales</taxon>
        <taxon>Polyangiaceae</taxon>
        <taxon>Polyangium</taxon>
    </lineage>
</organism>
<feature type="transmembrane region" description="Helical" evidence="1">
    <location>
        <begin position="120"/>
        <end position="140"/>
    </location>
</feature>
<name>A0ABT5F537_9BACT</name>
<feature type="transmembrane region" description="Helical" evidence="1">
    <location>
        <begin position="89"/>
        <end position="108"/>
    </location>
</feature>
<feature type="transmembrane region" description="Helical" evidence="1">
    <location>
        <begin position="181"/>
        <end position="201"/>
    </location>
</feature>
<evidence type="ECO:0008006" key="4">
    <source>
        <dbReference type="Google" id="ProtNLM"/>
    </source>
</evidence>
<comment type="caution">
    <text evidence="2">The sequence shown here is derived from an EMBL/GenBank/DDBJ whole genome shotgun (WGS) entry which is preliminary data.</text>
</comment>